<reference evidence="1" key="1">
    <citation type="submission" date="2018-02" db="EMBL/GenBank/DDBJ databases">
        <title>Rhizophora mucronata_Transcriptome.</title>
        <authorList>
            <person name="Meera S.P."/>
            <person name="Sreeshan A."/>
            <person name="Augustine A."/>
        </authorList>
    </citation>
    <scope>NUCLEOTIDE SEQUENCE</scope>
    <source>
        <tissue evidence="1">Leaf</tissue>
    </source>
</reference>
<evidence type="ECO:0000313" key="1">
    <source>
        <dbReference type="EMBL" id="MBX31062.1"/>
    </source>
</evidence>
<protein>
    <submittedName>
        <fullName evidence="1">Putative adenylate cyclase regulatory protein</fullName>
    </submittedName>
</protein>
<accession>A0A2P2MLM1</accession>
<proteinExistence type="predicted"/>
<dbReference type="EMBL" id="GGEC01050578">
    <property type="protein sequence ID" value="MBX31062.1"/>
    <property type="molecule type" value="Transcribed_RNA"/>
</dbReference>
<dbReference type="AlphaFoldDB" id="A0A2P2MLM1"/>
<dbReference type="EMBL" id="GGEC01050579">
    <property type="protein sequence ID" value="MBX31063.1"/>
    <property type="molecule type" value="Transcribed_RNA"/>
</dbReference>
<organism evidence="1">
    <name type="scientific">Rhizophora mucronata</name>
    <name type="common">Asiatic mangrove</name>
    <dbReference type="NCBI Taxonomy" id="61149"/>
    <lineage>
        <taxon>Eukaryota</taxon>
        <taxon>Viridiplantae</taxon>
        <taxon>Streptophyta</taxon>
        <taxon>Embryophyta</taxon>
        <taxon>Tracheophyta</taxon>
        <taxon>Spermatophyta</taxon>
        <taxon>Magnoliopsida</taxon>
        <taxon>eudicotyledons</taxon>
        <taxon>Gunneridae</taxon>
        <taxon>Pentapetalae</taxon>
        <taxon>rosids</taxon>
        <taxon>fabids</taxon>
        <taxon>Malpighiales</taxon>
        <taxon>Rhizophoraceae</taxon>
        <taxon>Rhizophora</taxon>
    </lineage>
</organism>
<sequence>MKIIYLEFFLEDIAKVEAQSGWQLHSLDLSAIYSGELENVTPSWNYVLKKYVRTLINIRHSLCFQGT</sequence>
<name>A0A2P2MLM1_RHIMU</name>